<evidence type="ECO:0000313" key="2">
    <source>
        <dbReference type="EMBL" id="GAA0497925.1"/>
    </source>
</evidence>
<reference evidence="2 3" key="1">
    <citation type="journal article" date="2019" name="Int. J. Syst. Evol. Microbiol.">
        <title>The Global Catalogue of Microorganisms (GCM) 10K type strain sequencing project: providing services to taxonomists for standard genome sequencing and annotation.</title>
        <authorList>
            <consortium name="The Broad Institute Genomics Platform"/>
            <consortium name="The Broad Institute Genome Sequencing Center for Infectious Disease"/>
            <person name="Wu L."/>
            <person name="Ma J."/>
        </authorList>
    </citation>
    <scope>NUCLEOTIDE SEQUENCE [LARGE SCALE GENOMIC DNA]</scope>
    <source>
        <strain evidence="2 3">JCM 14368</strain>
    </source>
</reference>
<proteinExistence type="predicted"/>
<sequence length="82" mass="8833">MGVIRTPIEWLAETAGSERMRLAELPRRVGEKRPSGRGAGNPVPCRVASETDGSPYQRRTGASPTPWCMQGPAVGTVRVMVV</sequence>
<comment type="caution">
    <text evidence="2">The sequence shown here is derived from an EMBL/GenBank/DDBJ whole genome shotgun (WGS) entry which is preliminary data.</text>
</comment>
<evidence type="ECO:0000256" key="1">
    <source>
        <dbReference type="SAM" id="MobiDB-lite"/>
    </source>
</evidence>
<name>A0ABN1BH84_9DEIO</name>
<organism evidence="2 3">
    <name type="scientific">Deinococcus depolymerans</name>
    <dbReference type="NCBI Taxonomy" id="392408"/>
    <lineage>
        <taxon>Bacteria</taxon>
        <taxon>Thermotogati</taxon>
        <taxon>Deinococcota</taxon>
        <taxon>Deinococci</taxon>
        <taxon>Deinococcales</taxon>
        <taxon>Deinococcaceae</taxon>
        <taxon>Deinococcus</taxon>
    </lineage>
</organism>
<evidence type="ECO:0000313" key="3">
    <source>
        <dbReference type="Proteomes" id="UP001500191"/>
    </source>
</evidence>
<dbReference type="EMBL" id="BAAADB010000003">
    <property type="protein sequence ID" value="GAA0497925.1"/>
    <property type="molecule type" value="Genomic_DNA"/>
</dbReference>
<accession>A0ABN1BH84</accession>
<gene>
    <name evidence="2" type="ORF">GCM10008937_01230</name>
</gene>
<keyword evidence="3" id="KW-1185">Reference proteome</keyword>
<feature type="region of interest" description="Disordered" evidence="1">
    <location>
        <begin position="28"/>
        <end position="67"/>
    </location>
</feature>
<protein>
    <submittedName>
        <fullName evidence="2">Uncharacterized protein</fullName>
    </submittedName>
</protein>
<dbReference type="Proteomes" id="UP001500191">
    <property type="component" value="Unassembled WGS sequence"/>
</dbReference>